<organism evidence="2 3">
    <name type="scientific">Glycocaulis abyssi</name>
    <dbReference type="NCBI Taxonomy" id="1433403"/>
    <lineage>
        <taxon>Bacteria</taxon>
        <taxon>Pseudomonadati</taxon>
        <taxon>Pseudomonadota</taxon>
        <taxon>Alphaproteobacteria</taxon>
        <taxon>Maricaulales</taxon>
        <taxon>Maricaulaceae</taxon>
        <taxon>Glycocaulis</taxon>
    </lineage>
</organism>
<dbReference type="EMBL" id="JBHSGQ010000002">
    <property type="protein sequence ID" value="MFC4724872.1"/>
    <property type="molecule type" value="Genomic_DNA"/>
</dbReference>
<feature type="transmembrane region" description="Helical" evidence="1">
    <location>
        <begin position="121"/>
        <end position="142"/>
    </location>
</feature>
<feature type="transmembrane region" description="Helical" evidence="1">
    <location>
        <begin position="90"/>
        <end position="109"/>
    </location>
</feature>
<dbReference type="RefSeq" id="WP_371394063.1">
    <property type="nucleotide sequence ID" value="NZ_CP163421.1"/>
</dbReference>
<feature type="transmembrane region" description="Helical" evidence="1">
    <location>
        <begin position="49"/>
        <end position="78"/>
    </location>
</feature>
<keyword evidence="1" id="KW-0812">Transmembrane</keyword>
<name>A0ABV9N9A0_9PROT</name>
<keyword evidence="1" id="KW-1133">Transmembrane helix</keyword>
<evidence type="ECO:0000313" key="2">
    <source>
        <dbReference type="EMBL" id="MFC4724872.1"/>
    </source>
</evidence>
<sequence>MRKARTTPLVFALLLAPAIAGTVGGALVWLALSLQLLPDNPAQDVATVIIVGGIAAVFVGVIVTYALGAPVILAGWLIAHFMKWRSPAQMGVAIGVAGVVFAFLFFLSGRLGGEQYIDEGALIVLATLPCGFAAGFLAGWAIGNLGYEMAPDETVSAAQT</sequence>
<protein>
    <submittedName>
        <fullName evidence="2">Uncharacterized protein</fullName>
    </submittedName>
</protein>
<comment type="caution">
    <text evidence="2">The sequence shown here is derived from an EMBL/GenBank/DDBJ whole genome shotgun (WGS) entry which is preliminary data.</text>
</comment>
<accession>A0ABV9N9A0</accession>
<proteinExistence type="predicted"/>
<reference evidence="3" key="1">
    <citation type="journal article" date="2019" name="Int. J. Syst. Evol. Microbiol.">
        <title>The Global Catalogue of Microorganisms (GCM) 10K type strain sequencing project: providing services to taxonomists for standard genome sequencing and annotation.</title>
        <authorList>
            <consortium name="The Broad Institute Genomics Platform"/>
            <consortium name="The Broad Institute Genome Sequencing Center for Infectious Disease"/>
            <person name="Wu L."/>
            <person name="Ma J."/>
        </authorList>
    </citation>
    <scope>NUCLEOTIDE SEQUENCE [LARGE SCALE GENOMIC DNA]</scope>
    <source>
        <strain evidence="3">CCUG 62981</strain>
    </source>
</reference>
<keyword evidence="1" id="KW-0472">Membrane</keyword>
<dbReference type="Proteomes" id="UP001596024">
    <property type="component" value="Unassembled WGS sequence"/>
</dbReference>
<evidence type="ECO:0000256" key="1">
    <source>
        <dbReference type="SAM" id="Phobius"/>
    </source>
</evidence>
<keyword evidence="3" id="KW-1185">Reference proteome</keyword>
<evidence type="ECO:0000313" key="3">
    <source>
        <dbReference type="Proteomes" id="UP001596024"/>
    </source>
</evidence>
<gene>
    <name evidence="2" type="ORF">ACFPB0_06175</name>
</gene>